<evidence type="ECO:0000313" key="3">
    <source>
        <dbReference type="EMBL" id="GJN36681.1"/>
    </source>
</evidence>
<proteinExistence type="predicted"/>
<feature type="domain" description="BTB" evidence="2">
    <location>
        <begin position="173"/>
        <end position="239"/>
    </location>
</feature>
<evidence type="ECO:0000259" key="2">
    <source>
        <dbReference type="PROSITE" id="PS50097"/>
    </source>
</evidence>
<dbReference type="EMBL" id="BQKI01000090">
    <property type="protein sequence ID" value="GJN36681.1"/>
    <property type="molecule type" value="Genomic_DNA"/>
</dbReference>
<organism evidence="3 4">
    <name type="scientific">Eleusine coracana subsp. coracana</name>
    <dbReference type="NCBI Taxonomy" id="191504"/>
    <lineage>
        <taxon>Eukaryota</taxon>
        <taxon>Viridiplantae</taxon>
        <taxon>Streptophyta</taxon>
        <taxon>Embryophyta</taxon>
        <taxon>Tracheophyta</taxon>
        <taxon>Spermatophyta</taxon>
        <taxon>Magnoliopsida</taxon>
        <taxon>Liliopsida</taxon>
        <taxon>Poales</taxon>
        <taxon>Poaceae</taxon>
        <taxon>PACMAD clade</taxon>
        <taxon>Chloridoideae</taxon>
        <taxon>Cynodonteae</taxon>
        <taxon>Eleusininae</taxon>
        <taxon>Eleusine</taxon>
    </lineage>
</organism>
<sequence>MTSSTSTVDTLVGRHIFHISGYSLIRKEVQSGKFPVGGYQWFISFCPDSGCIGSGRQQDPYIVLVLLTPCVQVRAYFSIGFLNQVDGSTDWLRTTQLITLVSTMSNKATARMVIKRSQVEDLRVLREDRLTIVCDLAVIVDPRTTSEAFSRVVVPPPELPLCMAKLLEEGNGADVTFIVGEETFLAHRVVLAMRSPVLQAELYGSMSEERTRRVVVREMQPAVFKAMHFIYTDSLPTMDALDRLDKKEMIRHMLVAADRYAMDRLEDVVASQGFADLKRSCPSLIAEVLEKSIATIECALGCDDSHVLDEDARHRGVARTTLTRTSQLVIGVEKLMCYVLTLGDAHVDKTSCFIVEDGDAWTNMTCKNPSPSRWTSTVPSVLL</sequence>
<reference evidence="3" key="1">
    <citation type="journal article" date="2018" name="DNA Res.">
        <title>Multiple hybrid de novo genome assembly of finger millet, an orphan allotetraploid crop.</title>
        <authorList>
            <person name="Hatakeyama M."/>
            <person name="Aluri S."/>
            <person name="Balachadran M.T."/>
            <person name="Sivarajan S.R."/>
            <person name="Patrignani A."/>
            <person name="Gruter S."/>
            <person name="Poveda L."/>
            <person name="Shimizu-Inatsugi R."/>
            <person name="Baeten J."/>
            <person name="Francoijs K.J."/>
            <person name="Nataraja K.N."/>
            <person name="Reddy Y.A.N."/>
            <person name="Phadnis S."/>
            <person name="Ravikumar R.L."/>
            <person name="Schlapbach R."/>
            <person name="Sreeman S.M."/>
            <person name="Shimizu K.K."/>
        </authorList>
    </citation>
    <scope>NUCLEOTIDE SEQUENCE</scope>
</reference>
<dbReference type="Pfam" id="PF00651">
    <property type="entry name" value="BTB"/>
    <property type="match status" value="1"/>
</dbReference>
<evidence type="ECO:0000313" key="4">
    <source>
        <dbReference type="Proteomes" id="UP001054889"/>
    </source>
</evidence>
<dbReference type="Pfam" id="PF22486">
    <property type="entry name" value="MATH_2"/>
    <property type="match status" value="1"/>
</dbReference>
<comment type="caution">
    <text evidence="3">The sequence shown here is derived from an EMBL/GenBank/DDBJ whole genome shotgun (WGS) entry which is preliminary data.</text>
</comment>
<dbReference type="Gene3D" id="2.60.210.10">
    <property type="entry name" value="Apoptosis, Tumor Necrosis Factor Receptor Associated Protein 2, Chain A"/>
    <property type="match status" value="1"/>
</dbReference>
<name>A0AAV5FPK9_ELECO</name>
<dbReference type="CDD" id="cd00121">
    <property type="entry name" value="MATH"/>
    <property type="match status" value="1"/>
</dbReference>
<accession>A0AAV5FPK9</accession>
<dbReference type="AlphaFoldDB" id="A0AAV5FPK9"/>
<gene>
    <name evidence="3" type="primary">gb25564</name>
    <name evidence="3" type="ORF">PR202_gb25564</name>
</gene>
<keyword evidence="4" id="KW-1185">Reference proteome</keyword>
<dbReference type="Proteomes" id="UP001054889">
    <property type="component" value="Unassembled WGS sequence"/>
</dbReference>
<dbReference type="InterPro" id="IPR045005">
    <property type="entry name" value="BPM1-6"/>
</dbReference>
<dbReference type="Gene3D" id="3.30.710.10">
    <property type="entry name" value="Potassium Channel Kv1.1, Chain A"/>
    <property type="match status" value="1"/>
</dbReference>
<evidence type="ECO:0000256" key="1">
    <source>
        <dbReference type="ARBA" id="ARBA00004906"/>
    </source>
</evidence>
<dbReference type="PANTHER" id="PTHR26379:SF187">
    <property type="entry name" value="OS07G0655300 PROTEIN"/>
    <property type="match status" value="1"/>
</dbReference>
<dbReference type="InterPro" id="IPR002083">
    <property type="entry name" value="MATH/TRAF_dom"/>
</dbReference>
<reference evidence="3" key="2">
    <citation type="submission" date="2021-12" db="EMBL/GenBank/DDBJ databases">
        <title>Resequencing data analysis of finger millet.</title>
        <authorList>
            <person name="Hatakeyama M."/>
            <person name="Aluri S."/>
            <person name="Balachadran M.T."/>
            <person name="Sivarajan S.R."/>
            <person name="Poveda L."/>
            <person name="Shimizu-Inatsugi R."/>
            <person name="Schlapbach R."/>
            <person name="Sreeman S.M."/>
            <person name="Shimizu K.K."/>
        </authorList>
    </citation>
    <scope>NUCLEOTIDE SEQUENCE</scope>
</reference>
<dbReference type="SUPFAM" id="SSF54695">
    <property type="entry name" value="POZ domain"/>
    <property type="match status" value="1"/>
</dbReference>
<dbReference type="InterPro" id="IPR008974">
    <property type="entry name" value="TRAF-like"/>
</dbReference>
<dbReference type="SMART" id="SM00225">
    <property type="entry name" value="BTB"/>
    <property type="match status" value="1"/>
</dbReference>
<dbReference type="InterPro" id="IPR000210">
    <property type="entry name" value="BTB/POZ_dom"/>
</dbReference>
<dbReference type="SUPFAM" id="SSF49599">
    <property type="entry name" value="TRAF domain-like"/>
    <property type="match status" value="1"/>
</dbReference>
<dbReference type="PANTHER" id="PTHR26379">
    <property type="entry name" value="BTB/POZ AND MATH DOMAIN-CONTAINING PROTEIN 1"/>
    <property type="match status" value="1"/>
</dbReference>
<protein>
    <recommendedName>
        <fullName evidence="2">BTB domain-containing protein</fullName>
    </recommendedName>
</protein>
<dbReference type="PROSITE" id="PS50097">
    <property type="entry name" value="BTB"/>
    <property type="match status" value="1"/>
</dbReference>
<dbReference type="GO" id="GO:0016567">
    <property type="term" value="P:protein ubiquitination"/>
    <property type="evidence" value="ECO:0007669"/>
    <property type="project" value="InterPro"/>
</dbReference>
<dbReference type="InterPro" id="IPR011333">
    <property type="entry name" value="SKP1/BTB/POZ_sf"/>
</dbReference>
<comment type="pathway">
    <text evidence="1">Protein modification; protein ubiquitination.</text>
</comment>